<evidence type="ECO:0000256" key="1">
    <source>
        <dbReference type="SAM" id="MobiDB-lite"/>
    </source>
</evidence>
<feature type="region of interest" description="Disordered" evidence="1">
    <location>
        <begin position="104"/>
        <end position="151"/>
    </location>
</feature>
<feature type="region of interest" description="Disordered" evidence="1">
    <location>
        <begin position="44"/>
        <end position="68"/>
    </location>
</feature>
<dbReference type="Proteomes" id="UP000193144">
    <property type="component" value="Unassembled WGS sequence"/>
</dbReference>
<keyword evidence="3" id="KW-1185">Reference proteome</keyword>
<sequence length="151" mass="16002">MGIWDLESGIYLASIWHLSEVGGSRGVGTAGQTDGGLSGAVPGDTTAADGHGEYCGMNSDREHSRPRPAQYTGHLYIHSWEGPAAAHTQLGSVTRKHWARPIRRPRSALSALQNQDQSELAAPAGDAHSAGGHRDDDSNDDLLLEASGRRP</sequence>
<dbReference type="AlphaFoldDB" id="A0A1Y1ZC92"/>
<comment type="caution">
    <text evidence="2">The sequence shown here is derived from an EMBL/GenBank/DDBJ whole genome shotgun (WGS) entry which is preliminary data.</text>
</comment>
<organism evidence="2 3">
    <name type="scientific">Clohesyomyces aquaticus</name>
    <dbReference type="NCBI Taxonomy" id="1231657"/>
    <lineage>
        <taxon>Eukaryota</taxon>
        <taxon>Fungi</taxon>
        <taxon>Dikarya</taxon>
        <taxon>Ascomycota</taxon>
        <taxon>Pezizomycotina</taxon>
        <taxon>Dothideomycetes</taxon>
        <taxon>Pleosporomycetidae</taxon>
        <taxon>Pleosporales</taxon>
        <taxon>Lindgomycetaceae</taxon>
        <taxon>Clohesyomyces</taxon>
    </lineage>
</organism>
<evidence type="ECO:0000313" key="3">
    <source>
        <dbReference type="Proteomes" id="UP000193144"/>
    </source>
</evidence>
<protein>
    <submittedName>
        <fullName evidence="2">Uncharacterized protein</fullName>
    </submittedName>
</protein>
<proteinExistence type="predicted"/>
<reference evidence="2 3" key="1">
    <citation type="submission" date="2016-07" db="EMBL/GenBank/DDBJ databases">
        <title>Pervasive Adenine N6-methylation of Active Genes in Fungi.</title>
        <authorList>
            <consortium name="DOE Joint Genome Institute"/>
            <person name="Mondo S.J."/>
            <person name="Dannebaum R.O."/>
            <person name="Kuo R.C."/>
            <person name="Labutti K."/>
            <person name="Haridas S."/>
            <person name="Kuo A."/>
            <person name="Salamov A."/>
            <person name="Ahrendt S.R."/>
            <person name="Lipzen A."/>
            <person name="Sullivan W."/>
            <person name="Andreopoulos W.B."/>
            <person name="Clum A."/>
            <person name="Lindquist E."/>
            <person name="Daum C."/>
            <person name="Ramamoorthy G.K."/>
            <person name="Gryganskyi A."/>
            <person name="Culley D."/>
            <person name="Magnuson J.K."/>
            <person name="James T.Y."/>
            <person name="O'Malley M.A."/>
            <person name="Stajich J.E."/>
            <person name="Spatafora J.W."/>
            <person name="Visel A."/>
            <person name="Grigoriev I.V."/>
        </authorList>
    </citation>
    <scope>NUCLEOTIDE SEQUENCE [LARGE SCALE GENOMIC DNA]</scope>
    <source>
        <strain evidence="2 3">CBS 115471</strain>
    </source>
</reference>
<dbReference type="EMBL" id="MCFA01000109">
    <property type="protein sequence ID" value="ORY07415.1"/>
    <property type="molecule type" value="Genomic_DNA"/>
</dbReference>
<evidence type="ECO:0000313" key="2">
    <source>
        <dbReference type="EMBL" id="ORY07415.1"/>
    </source>
</evidence>
<gene>
    <name evidence="2" type="ORF">BCR34DRAFT_21228</name>
</gene>
<name>A0A1Y1ZC92_9PLEO</name>
<accession>A0A1Y1ZC92</accession>